<dbReference type="Gene3D" id="1.10.10.60">
    <property type="entry name" value="Homeodomain-like"/>
    <property type="match status" value="1"/>
</dbReference>
<feature type="DNA-binding region" description="H-T-H motif" evidence="2">
    <location>
        <begin position="37"/>
        <end position="56"/>
    </location>
</feature>
<dbReference type="PANTHER" id="PTHR30055">
    <property type="entry name" value="HTH-TYPE TRANSCRIPTIONAL REGULATOR RUTR"/>
    <property type="match status" value="1"/>
</dbReference>
<dbReference type="Pfam" id="PF00440">
    <property type="entry name" value="TetR_N"/>
    <property type="match status" value="1"/>
</dbReference>
<evidence type="ECO:0000256" key="2">
    <source>
        <dbReference type="PROSITE-ProRule" id="PRU00335"/>
    </source>
</evidence>
<gene>
    <name evidence="4" type="primary">ethR</name>
    <name evidence="4" type="ORF">GCM10025780_19580</name>
</gene>
<dbReference type="Gene3D" id="1.10.357.10">
    <property type="entry name" value="Tetracycline Repressor, domain 2"/>
    <property type="match status" value="1"/>
</dbReference>
<sequence length="208" mass="22634">MAQRGRRTTRISGDERQEAILVTAETLLGEKSFDDISIDDLARGAGISRPTFYFYFGSKDDVLLALLDRVIGEVERRVGALPRDFEAAPASTWRQSIGAFVEVFAAHRAVSAAAIAGRARNPEVHALWSRSMESWVAYTTEVVVAERARGAAPGGLDARELAVALNLMNERVLTAVFSGESPSLPETDTLDVLAGIWIRSIYGRDLAP</sequence>
<dbReference type="InterPro" id="IPR050109">
    <property type="entry name" value="HTH-type_TetR-like_transc_reg"/>
</dbReference>
<proteinExistence type="predicted"/>
<dbReference type="Proteomes" id="UP001501295">
    <property type="component" value="Unassembled WGS sequence"/>
</dbReference>
<evidence type="ECO:0000259" key="3">
    <source>
        <dbReference type="PROSITE" id="PS50977"/>
    </source>
</evidence>
<protein>
    <submittedName>
        <fullName evidence="4">HTH-type transcriptional regulator EthR</fullName>
    </submittedName>
</protein>
<organism evidence="4 5">
    <name type="scientific">Frondihabitans cladoniiphilus</name>
    <dbReference type="NCBI Taxonomy" id="715785"/>
    <lineage>
        <taxon>Bacteria</taxon>
        <taxon>Bacillati</taxon>
        <taxon>Actinomycetota</taxon>
        <taxon>Actinomycetes</taxon>
        <taxon>Micrococcales</taxon>
        <taxon>Microbacteriaceae</taxon>
        <taxon>Frondihabitans</taxon>
    </lineage>
</organism>
<dbReference type="Pfam" id="PF21313">
    <property type="entry name" value="EthR_C"/>
    <property type="match status" value="1"/>
</dbReference>
<evidence type="ECO:0000256" key="1">
    <source>
        <dbReference type="ARBA" id="ARBA00023125"/>
    </source>
</evidence>
<reference evidence="5" key="1">
    <citation type="journal article" date="2019" name="Int. J. Syst. Evol. Microbiol.">
        <title>The Global Catalogue of Microorganisms (GCM) 10K type strain sequencing project: providing services to taxonomists for standard genome sequencing and annotation.</title>
        <authorList>
            <consortium name="The Broad Institute Genomics Platform"/>
            <consortium name="The Broad Institute Genome Sequencing Center for Infectious Disease"/>
            <person name="Wu L."/>
            <person name="Ma J."/>
        </authorList>
    </citation>
    <scope>NUCLEOTIDE SEQUENCE [LARGE SCALE GENOMIC DNA]</scope>
    <source>
        <strain evidence="5">JCM 18956</strain>
    </source>
</reference>
<dbReference type="PROSITE" id="PS01081">
    <property type="entry name" value="HTH_TETR_1"/>
    <property type="match status" value="1"/>
</dbReference>
<dbReference type="InterPro" id="IPR049397">
    <property type="entry name" value="EthR_C"/>
</dbReference>
<keyword evidence="1 2" id="KW-0238">DNA-binding</keyword>
<accession>A0ABP8VYB3</accession>
<evidence type="ECO:0000313" key="4">
    <source>
        <dbReference type="EMBL" id="GAA4675147.1"/>
    </source>
</evidence>
<dbReference type="InterPro" id="IPR036271">
    <property type="entry name" value="Tet_transcr_reg_TetR-rel_C_sf"/>
</dbReference>
<name>A0ABP8VYB3_9MICO</name>
<dbReference type="RefSeq" id="WP_345375666.1">
    <property type="nucleotide sequence ID" value="NZ_BAABLM010000003.1"/>
</dbReference>
<dbReference type="PROSITE" id="PS50977">
    <property type="entry name" value="HTH_TETR_2"/>
    <property type="match status" value="1"/>
</dbReference>
<feature type="domain" description="HTH tetR-type" evidence="3">
    <location>
        <begin position="14"/>
        <end position="74"/>
    </location>
</feature>
<comment type="caution">
    <text evidence="4">The sequence shown here is derived from an EMBL/GenBank/DDBJ whole genome shotgun (WGS) entry which is preliminary data.</text>
</comment>
<dbReference type="SUPFAM" id="SSF46689">
    <property type="entry name" value="Homeodomain-like"/>
    <property type="match status" value="1"/>
</dbReference>
<dbReference type="EMBL" id="BAABLM010000003">
    <property type="protein sequence ID" value="GAA4675147.1"/>
    <property type="molecule type" value="Genomic_DNA"/>
</dbReference>
<dbReference type="InterPro" id="IPR009057">
    <property type="entry name" value="Homeodomain-like_sf"/>
</dbReference>
<dbReference type="InterPro" id="IPR023772">
    <property type="entry name" value="DNA-bd_HTH_TetR-type_CS"/>
</dbReference>
<dbReference type="PANTHER" id="PTHR30055:SF184">
    <property type="entry name" value="HTH-TYPE TRANSCRIPTIONAL REGULATOR ETHR"/>
    <property type="match status" value="1"/>
</dbReference>
<dbReference type="PRINTS" id="PR00455">
    <property type="entry name" value="HTHTETR"/>
</dbReference>
<evidence type="ECO:0000313" key="5">
    <source>
        <dbReference type="Proteomes" id="UP001501295"/>
    </source>
</evidence>
<dbReference type="SUPFAM" id="SSF48498">
    <property type="entry name" value="Tetracyclin repressor-like, C-terminal domain"/>
    <property type="match status" value="1"/>
</dbReference>
<dbReference type="InterPro" id="IPR001647">
    <property type="entry name" value="HTH_TetR"/>
</dbReference>
<keyword evidence="5" id="KW-1185">Reference proteome</keyword>